<name>A0A346D413_9HYME</name>
<dbReference type="PANTHER" id="PTHR21137:SF35">
    <property type="entry name" value="ODORANT RECEPTOR 19A-RELATED"/>
    <property type="match status" value="1"/>
</dbReference>
<evidence type="ECO:0000256" key="2">
    <source>
        <dbReference type="ARBA" id="ARBA00022475"/>
    </source>
</evidence>
<evidence type="ECO:0000256" key="3">
    <source>
        <dbReference type="ARBA" id="ARBA00022606"/>
    </source>
</evidence>
<keyword evidence="2" id="KW-1003">Cell membrane</keyword>
<feature type="transmembrane region" description="Helical" evidence="10">
    <location>
        <begin position="121"/>
        <end position="140"/>
    </location>
</feature>
<keyword evidence="3 10" id="KW-0716">Sensory transduction</keyword>
<evidence type="ECO:0000256" key="1">
    <source>
        <dbReference type="ARBA" id="ARBA00004651"/>
    </source>
</evidence>
<evidence type="ECO:0000256" key="7">
    <source>
        <dbReference type="ARBA" id="ARBA00023136"/>
    </source>
</evidence>
<evidence type="ECO:0000256" key="9">
    <source>
        <dbReference type="ARBA" id="ARBA00023224"/>
    </source>
</evidence>
<dbReference type="AlphaFoldDB" id="A0A346D413"/>
<dbReference type="GO" id="GO:0005886">
    <property type="term" value="C:plasma membrane"/>
    <property type="evidence" value="ECO:0007669"/>
    <property type="project" value="UniProtKB-SubCell"/>
</dbReference>
<dbReference type="EMBL" id="MG859355">
    <property type="protein sequence ID" value="AXM05183.1"/>
    <property type="molecule type" value="mRNA"/>
</dbReference>
<feature type="transmembrane region" description="Helical" evidence="10">
    <location>
        <begin position="31"/>
        <end position="49"/>
    </location>
</feature>
<organism evidence="11">
    <name type="scientific">Campoletis chlorideae</name>
    <dbReference type="NCBI Taxonomy" id="219166"/>
    <lineage>
        <taxon>Eukaryota</taxon>
        <taxon>Metazoa</taxon>
        <taxon>Ecdysozoa</taxon>
        <taxon>Arthropoda</taxon>
        <taxon>Hexapoda</taxon>
        <taxon>Insecta</taxon>
        <taxon>Pterygota</taxon>
        <taxon>Neoptera</taxon>
        <taxon>Endopterygota</taxon>
        <taxon>Hymenoptera</taxon>
        <taxon>Apocrita</taxon>
        <taxon>Ichneumonoidea</taxon>
        <taxon>Ichneumonidae</taxon>
        <taxon>Campopleginae</taxon>
        <taxon>Dusona group</taxon>
        <taxon>Campoletis</taxon>
    </lineage>
</organism>
<comment type="subcellular location">
    <subcellularLocation>
        <location evidence="1 10">Cell membrane</location>
        <topology evidence="1 10">Multi-pass membrane protein</topology>
    </subcellularLocation>
</comment>
<accession>A0A346D413</accession>
<evidence type="ECO:0000256" key="5">
    <source>
        <dbReference type="ARBA" id="ARBA00022725"/>
    </source>
</evidence>
<evidence type="ECO:0000256" key="10">
    <source>
        <dbReference type="RuleBase" id="RU351113"/>
    </source>
</evidence>
<feature type="transmembrane region" description="Helical" evidence="10">
    <location>
        <begin position="298"/>
        <end position="318"/>
    </location>
</feature>
<dbReference type="GO" id="GO:0004984">
    <property type="term" value="F:olfactory receptor activity"/>
    <property type="evidence" value="ECO:0007669"/>
    <property type="project" value="InterPro"/>
</dbReference>
<dbReference type="Pfam" id="PF02949">
    <property type="entry name" value="7tm_6"/>
    <property type="match status" value="1"/>
</dbReference>
<reference evidence="11" key="2">
    <citation type="submission" date="2018-01" db="EMBL/GenBank/DDBJ databases">
        <authorList>
            <person name="Gaut B.S."/>
            <person name="Morton B.R."/>
            <person name="Clegg M.T."/>
            <person name="Duvall M.R."/>
        </authorList>
    </citation>
    <scope>NUCLEOTIDE SEQUENCE</scope>
    <source>
        <strain evidence="11">CchlOR55</strain>
    </source>
</reference>
<evidence type="ECO:0000256" key="6">
    <source>
        <dbReference type="ARBA" id="ARBA00022989"/>
    </source>
</evidence>
<feature type="transmembrane region" description="Helical" evidence="10">
    <location>
        <begin position="61"/>
        <end position="81"/>
    </location>
</feature>
<sequence>MNFFQHSHYQINKRLLYYLGQWPLQTPKERLFFRSLTAILIGSIVLPKVIKMVEYWGNFNNMINCCAVLGLHVVSIIKFIISTLNARKAKELAIRIEKNWETQGSDIKESIMREYAVRGRYITVIYAIMLFSALGLYLGLPLVPFLMDAIKPLNQSRQLIYLYETEYFVDQDEYYFIILIHYYMTMPFSVGMIVGYDTMFGVYVQHACGIFSILSSQLERIGVSHHDNREIQRNSDKRRDDAYEKIVACIKIHQSVLEFIRLLESMTCVCFFFSIGLCMIMITMTGFMVVTHLDEPDIAFRFGAFALGEVVHMFFLCWQGQLLIDHSEQIFFKVYNVSWYNISLRAKKLLILIMMQSSVPCTMTAGKMFVMSLQNFALALKTSMSYFTVLLSMQ</sequence>
<feature type="transmembrane region" description="Helical" evidence="10">
    <location>
        <begin position="349"/>
        <end position="370"/>
    </location>
</feature>
<keyword evidence="9 10" id="KW-0807">Transducer</keyword>
<dbReference type="PANTHER" id="PTHR21137">
    <property type="entry name" value="ODORANT RECEPTOR"/>
    <property type="match status" value="1"/>
</dbReference>
<protein>
    <recommendedName>
        <fullName evidence="10">Odorant receptor</fullName>
    </recommendedName>
</protein>
<keyword evidence="7 10" id="KW-0472">Membrane</keyword>
<proteinExistence type="evidence at transcript level"/>
<evidence type="ECO:0000256" key="8">
    <source>
        <dbReference type="ARBA" id="ARBA00023170"/>
    </source>
</evidence>
<reference evidence="11" key="1">
    <citation type="journal article" date="2018" name="Insect Mol. Biol.">
        <title>An odorant receptor mediates the attractiveness of cis-jasmone to Campoletis chlorideae, the endoparasitoid of Helicoverpa armigera.</title>
        <authorList>
            <person name="Sun Y.L."/>
            <person name="Dong J.F."/>
            <person name="Ning C."/>
            <person name="Ding P.P."/>
            <person name="Huang L.Q."/>
            <person name="Sun J.G."/>
            <person name="Wang C.Z."/>
        </authorList>
    </citation>
    <scope>NUCLEOTIDE SEQUENCE</scope>
    <source>
        <strain evidence="11">CchlOR55</strain>
    </source>
</reference>
<dbReference type="InterPro" id="IPR004117">
    <property type="entry name" value="7tm6_olfct_rcpt"/>
</dbReference>
<feature type="transmembrane region" description="Helical" evidence="10">
    <location>
        <begin position="174"/>
        <end position="196"/>
    </location>
</feature>
<keyword evidence="6 10" id="KW-1133">Transmembrane helix</keyword>
<keyword evidence="8 10" id="KW-0675">Receptor</keyword>
<feature type="transmembrane region" description="Helical" evidence="10">
    <location>
        <begin position="269"/>
        <end position="292"/>
    </location>
</feature>
<evidence type="ECO:0000313" key="11">
    <source>
        <dbReference type="EMBL" id="AXM05183.1"/>
    </source>
</evidence>
<keyword evidence="5 10" id="KW-0552">Olfaction</keyword>
<dbReference type="GO" id="GO:0005549">
    <property type="term" value="F:odorant binding"/>
    <property type="evidence" value="ECO:0007669"/>
    <property type="project" value="InterPro"/>
</dbReference>
<dbReference type="GO" id="GO:0007165">
    <property type="term" value="P:signal transduction"/>
    <property type="evidence" value="ECO:0007669"/>
    <property type="project" value="UniProtKB-KW"/>
</dbReference>
<keyword evidence="4 10" id="KW-0812">Transmembrane</keyword>
<evidence type="ECO:0000256" key="4">
    <source>
        <dbReference type="ARBA" id="ARBA00022692"/>
    </source>
</evidence>
<comment type="similarity">
    <text evidence="10">Belongs to the insect chemoreceptor superfamily. Heteromeric odorant receptor channel (TC 1.A.69) family.</text>
</comment>